<evidence type="ECO:0000256" key="6">
    <source>
        <dbReference type="ARBA" id="ARBA00023180"/>
    </source>
</evidence>
<dbReference type="PANTHER" id="PTHR33021">
    <property type="entry name" value="BLUE COPPER PROTEIN"/>
    <property type="match status" value="1"/>
</dbReference>
<evidence type="ECO:0000256" key="3">
    <source>
        <dbReference type="ARBA" id="ARBA00022729"/>
    </source>
</evidence>
<reference evidence="13" key="2">
    <citation type="submission" date="2023-04" db="EMBL/GenBank/DDBJ databases">
        <authorList>
            <person name="Bruccoleri R.E."/>
            <person name="Oakeley E.J."/>
            <person name="Faust A.-M."/>
            <person name="Dessus-Babus S."/>
            <person name="Altorfer M."/>
            <person name="Burckhardt D."/>
            <person name="Oertli M."/>
            <person name="Naumann U."/>
            <person name="Petersen F."/>
            <person name="Wong J."/>
        </authorList>
    </citation>
    <scope>NUCLEOTIDE SEQUENCE</scope>
    <source>
        <strain evidence="13">GSM-AAB239-AS_SAM_17_03QT</strain>
        <tissue evidence="13">Leaf</tissue>
    </source>
</reference>
<dbReference type="InterPro" id="IPR041846">
    <property type="entry name" value="ENL_dom"/>
</dbReference>
<dbReference type="FunFam" id="2.60.40.420:FF:000010">
    <property type="entry name" value="Early nodulin-like protein 1"/>
    <property type="match status" value="1"/>
</dbReference>
<evidence type="ECO:0000313" key="13">
    <source>
        <dbReference type="EMBL" id="KAJ6801245.1"/>
    </source>
</evidence>
<dbReference type="Proteomes" id="UP001140949">
    <property type="component" value="Unassembled WGS sequence"/>
</dbReference>
<reference evidence="13" key="1">
    <citation type="journal article" date="2023" name="GigaByte">
        <title>Genome assembly of the bearded iris, Iris pallida Lam.</title>
        <authorList>
            <person name="Bruccoleri R.E."/>
            <person name="Oakeley E.J."/>
            <person name="Faust A.M.E."/>
            <person name="Altorfer M."/>
            <person name="Dessus-Babus S."/>
            <person name="Burckhardt D."/>
            <person name="Oertli M."/>
            <person name="Naumann U."/>
            <person name="Petersen F."/>
            <person name="Wong J."/>
        </authorList>
    </citation>
    <scope>NUCLEOTIDE SEQUENCE</scope>
    <source>
        <strain evidence="13">GSM-AAB239-AS_SAM_17_03QT</strain>
    </source>
</reference>
<feature type="chain" id="PRO_5043444425" evidence="11">
    <location>
        <begin position="19"/>
        <end position="257"/>
    </location>
</feature>
<dbReference type="InterPro" id="IPR039391">
    <property type="entry name" value="Phytocyanin-like"/>
</dbReference>
<evidence type="ECO:0000256" key="4">
    <source>
        <dbReference type="ARBA" id="ARBA00023136"/>
    </source>
</evidence>
<keyword evidence="7" id="KW-0449">Lipoprotein</keyword>
<keyword evidence="3 11" id="KW-0732">Signal</keyword>
<proteinExistence type="inferred from homology"/>
<evidence type="ECO:0000256" key="9">
    <source>
        <dbReference type="ARBA" id="ARBA00037868"/>
    </source>
</evidence>
<comment type="caution">
    <text evidence="13">The sequence shown here is derived from an EMBL/GenBank/DDBJ whole genome shotgun (WGS) entry which is preliminary data.</text>
</comment>
<accession>A0AAX6EB66</accession>
<feature type="signal peptide" evidence="11">
    <location>
        <begin position="1"/>
        <end position="18"/>
    </location>
</feature>
<dbReference type="GO" id="GO:0009055">
    <property type="term" value="F:electron transfer activity"/>
    <property type="evidence" value="ECO:0007669"/>
    <property type="project" value="InterPro"/>
</dbReference>
<dbReference type="AlphaFoldDB" id="A0AAX6EB66"/>
<keyword evidence="4" id="KW-0472">Membrane</keyword>
<evidence type="ECO:0000256" key="11">
    <source>
        <dbReference type="SAM" id="SignalP"/>
    </source>
</evidence>
<evidence type="ECO:0000256" key="8">
    <source>
        <dbReference type="ARBA" id="ARBA00035011"/>
    </source>
</evidence>
<comment type="similarity">
    <text evidence="8">Belongs to the early nodulin-like (ENODL) family.</text>
</comment>
<keyword evidence="5" id="KW-1015">Disulfide bond</keyword>
<keyword evidence="14" id="KW-1185">Reference proteome</keyword>
<dbReference type="GO" id="GO:0012505">
    <property type="term" value="C:endomembrane system"/>
    <property type="evidence" value="ECO:0007669"/>
    <property type="project" value="UniProtKB-SubCell"/>
</dbReference>
<evidence type="ECO:0000313" key="14">
    <source>
        <dbReference type="Proteomes" id="UP001140949"/>
    </source>
</evidence>
<dbReference type="Pfam" id="PF02298">
    <property type="entry name" value="Cu_bind_like"/>
    <property type="match status" value="1"/>
</dbReference>
<dbReference type="CDD" id="cd11019">
    <property type="entry name" value="OsENODL1_like"/>
    <property type="match status" value="1"/>
</dbReference>
<dbReference type="Gene3D" id="2.60.40.420">
    <property type="entry name" value="Cupredoxins - blue copper proteins"/>
    <property type="match status" value="1"/>
</dbReference>
<dbReference type="GO" id="GO:0005886">
    <property type="term" value="C:plasma membrane"/>
    <property type="evidence" value="ECO:0007669"/>
    <property type="project" value="TreeGrafter"/>
</dbReference>
<evidence type="ECO:0000256" key="7">
    <source>
        <dbReference type="ARBA" id="ARBA00023288"/>
    </source>
</evidence>
<comment type="subcellular location">
    <subcellularLocation>
        <location evidence="9">Endomembrane system</location>
        <topology evidence="9">Lipid-anchor</topology>
    </subcellularLocation>
    <subcellularLocation>
        <location evidence="1">Membrane</location>
        <topology evidence="1">Lipid-anchor</topology>
        <topology evidence="1">GPI-anchor</topology>
    </subcellularLocation>
</comment>
<evidence type="ECO:0000256" key="1">
    <source>
        <dbReference type="ARBA" id="ARBA00004589"/>
    </source>
</evidence>
<keyword evidence="6" id="KW-0325">Glycoprotein</keyword>
<keyword evidence="2" id="KW-0336">GPI-anchor</keyword>
<dbReference type="GO" id="GO:0098552">
    <property type="term" value="C:side of membrane"/>
    <property type="evidence" value="ECO:0007669"/>
    <property type="project" value="UniProtKB-KW"/>
</dbReference>
<feature type="compositionally biased region" description="Pro residues" evidence="10">
    <location>
        <begin position="171"/>
        <end position="212"/>
    </location>
</feature>
<organism evidence="13 14">
    <name type="scientific">Iris pallida</name>
    <name type="common">Sweet iris</name>
    <dbReference type="NCBI Taxonomy" id="29817"/>
    <lineage>
        <taxon>Eukaryota</taxon>
        <taxon>Viridiplantae</taxon>
        <taxon>Streptophyta</taxon>
        <taxon>Embryophyta</taxon>
        <taxon>Tracheophyta</taxon>
        <taxon>Spermatophyta</taxon>
        <taxon>Magnoliopsida</taxon>
        <taxon>Liliopsida</taxon>
        <taxon>Asparagales</taxon>
        <taxon>Iridaceae</taxon>
        <taxon>Iridoideae</taxon>
        <taxon>Irideae</taxon>
        <taxon>Iris</taxon>
    </lineage>
</organism>
<dbReference type="PANTHER" id="PTHR33021:SF185">
    <property type="entry name" value="EARLY NODULIN-LIKE PROTEIN 3-RELATED"/>
    <property type="match status" value="1"/>
</dbReference>
<dbReference type="InterPro" id="IPR008972">
    <property type="entry name" value="Cupredoxin"/>
</dbReference>
<dbReference type="PRINTS" id="PR01217">
    <property type="entry name" value="PRICHEXTENSN"/>
</dbReference>
<name>A0AAX6EB66_IRIPA</name>
<feature type="region of interest" description="Disordered" evidence="10">
    <location>
        <begin position="124"/>
        <end position="239"/>
    </location>
</feature>
<protein>
    <submittedName>
        <fullName evidence="13">Early nodulin-like protein 1</fullName>
    </submittedName>
</protein>
<dbReference type="SUPFAM" id="SSF49503">
    <property type="entry name" value="Cupredoxins"/>
    <property type="match status" value="1"/>
</dbReference>
<feature type="domain" description="Phytocyanin" evidence="12">
    <location>
        <begin position="19"/>
        <end position="120"/>
    </location>
</feature>
<dbReference type="InterPro" id="IPR003245">
    <property type="entry name" value="Phytocyanin_dom"/>
</dbReference>
<evidence type="ECO:0000256" key="5">
    <source>
        <dbReference type="ARBA" id="ARBA00023157"/>
    </source>
</evidence>
<feature type="compositionally biased region" description="Pro residues" evidence="10">
    <location>
        <begin position="127"/>
        <end position="164"/>
    </location>
</feature>
<evidence type="ECO:0000256" key="10">
    <source>
        <dbReference type="SAM" id="MobiDB-lite"/>
    </source>
</evidence>
<dbReference type="EMBL" id="JANAVB010038219">
    <property type="protein sequence ID" value="KAJ6801245.1"/>
    <property type="molecule type" value="Genomic_DNA"/>
</dbReference>
<evidence type="ECO:0000256" key="2">
    <source>
        <dbReference type="ARBA" id="ARBA00022622"/>
    </source>
</evidence>
<dbReference type="PROSITE" id="PS51485">
    <property type="entry name" value="PHYTOCYANIN"/>
    <property type="match status" value="1"/>
</dbReference>
<sequence>MKLLVAVILIGLISASSAYDFYVGGRDGWTQSPSESYSHWAQRMRFQVHDKLVFKYKKGADSVLVVKKEDYDSCSTSNPAKKMEDGDSVFVIDRSGPFYFISGSDGNCAKGQKLVIVVLAERNKKPVPTPTPTPTPSPSSPPAPSPSAPSPSPSTEPPTSPSPSPLIESPSPSPTPSTESPTPPTSPSPSAPSPYSPTTPPPLPSPSVPSPNLPSLGAPPSSDQAPPGNKKSSASVATAASSLSLGALLVLVCAVVT</sequence>
<evidence type="ECO:0000259" key="12">
    <source>
        <dbReference type="PROSITE" id="PS51485"/>
    </source>
</evidence>
<gene>
    <name evidence="13" type="ORF">M6B38_198955</name>
</gene>